<organism evidence="1 2">
    <name type="scientific">Gonapodya prolifera (strain JEL478)</name>
    <name type="common">Monoblepharis prolifera</name>
    <dbReference type="NCBI Taxonomy" id="1344416"/>
    <lineage>
        <taxon>Eukaryota</taxon>
        <taxon>Fungi</taxon>
        <taxon>Fungi incertae sedis</taxon>
        <taxon>Chytridiomycota</taxon>
        <taxon>Chytridiomycota incertae sedis</taxon>
        <taxon>Monoblepharidomycetes</taxon>
        <taxon>Monoblepharidales</taxon>
        <taxon>Gonapodyaceae</taxon>
        <taxon>Gonapodya</taxon>
    </lineage>
</organism>
<reference evidence="1 2" key="1">
    <citation type="journal article" date="2015" name="Genome Biol. Evol.">
        <title>Phylogenomic analyses indicate that early fungi evolved digesting cell walls of algal ancestors of land plants.</title>
        <authorList>
            <person name="Chang Y."/>
            <person name="Wang S."/>
            <person name="Sekimoto S."/>
            <person name="Aerts A.L."/>
            <person name="Choi C."/>
            <person name="Clum A."/>
            <person name="LaButti K.M."/>
            <person name="Lindquist E.A."/>
            <person name="Yee Ngan C."/>
            <person name="Ohm R.A."/>
            <person name="Salamov A.A."/>
            <person name="Grigoriev I.V."/>
            <person name="Spatafora J.W."/>
            <person name="Berbee M.L."/>
        </authorList>
    </citation>
    <scope>NUCLEOTIDE SEQUENCE [LARGE SCALE GENOMIC DNA]</scope>
    <source>
        <strain evidence="1 2">JEL478</strain>
    </source>
</reference>
<sequence>MADLTATVQRYEALARDRILGEIYRSLYPQPAATEHNNAGRFELIFTKVDLWFGKPQERDPTIPCTT</sequence>
<name>A0A139AC36_GONPJ</name>
<gene>
    <name evidence="1" type="ORF">M427DRAFT_57802</name>
</gene>
<accession>A0A139AC36</accession>
<dbReference type="Proteomes" id="UP000070544">
    <property type="component" value="Unassembled WGS sequence"/>
</dbReference>
<keyword evidence="2" id="KW-1185">Reference proteome</keyword>
<dbReference type="EMBL" id="KQ965770">
    <property type="protein sequence ID" value="KXS14317.1"/>
    <property type="molecule type" value="Genomic_DNA"/>
</dbReference>
<dbReference type="AlphaFoldDB" id="A0A139AC36"/>
<evidence type="ECO:0000313" key="1">
    <source>
        <dbReference type="EMBL" id="KXS14317.1"/>
    </source>
</evidence>
<evidence type="ECO:0000313" key="2">
    <source>
        <dbReference type="Proteomes" id="UP000070544"/>
    </source>
</evidence>
<protein>
    <submittedName>
        <fullName evidence="1">Uncharacterized protein</fullName>
    </submittedName>
</protein>
<proteinExistence type="predicted"/>